<dbReference type="EMBL" id="BARS01013571">
    <property type="protein sequence ID" value="GAF97987.1"/>
    <property type="molecule type" value="Genomic_DNA"/>
</dbReference>
<dbReference type="AlphaFoldDB" id="X0UCA2"/>
<feature type="non-terminal residue" evidence="1">
    <location>
        <position position="1"/>
    </location>
</feature>
<accession>X0UCA2</accession>
<name>X0UCA2_9ZZZZ</name>
<protein>
    <submittedName>
        <fullName evidence="1">Uncharacterized protein</fullName>
    </submittedName>
</protein>
<sequence length="39" mass="4285">RIARIAREKTILSGDVIVSEGEETVPAMFEKGDFFGEAD</sequence>
<evidence type="ECO:0000313" key="1">
    <source>
        <dbReference type="EMBL" id="GAF97987.1"/>
    </source>
</evidence>
<gene>
    <name evidence="1" type="ORF">S01H1_23478</name>
</gene>
<reference evidence="1" key="1">
    <citation type="journal article" date="2014" name="Front. Microbiol.">
        <title>High frequency of phylogenetically diverse reductive dehalogenase-homologous genes in deep subseafloor sedimentary metagenomes.</title>
        <authorList>
            <person name="Kawai M."/>
            <person name="Futagami T."/>
            <person name="Toyoda A."/>
            <person name="Takaki Y."/>
            <person name="Nishi S."/>
            <person name="Hori S."/>
            <person name="Arai W."/>
            <person name="Tsubouchi T."/>
            <person name="Morono Y."/>
            <person name="Uchiyama I."/>
            <person name="Ito T."/>
            <person name="Fujiyama A."/>
            <person name="Inagaki F."/>
            <person name="Takami H."/>
        </authorList>
    </citation>
    <scope>NUCLEOTIDE SEQUENCE</scope>
    <source>
        <strain evidence="1">Expedition CK06-06</strain>
    </source>
</reference>
<proteinExistence type="predicted"/>
<comment type="caution">
    <text evidence="1">The sequence shown here is derived from an EMBL/GenBank/DDBJ whole genome shotgun (WGS) entry which is preliminary data.</text>
</comment>
<organism evidence="1">
    <name type="scientific">marine sediment metagenome</name>
    <dbReference type="NCBI Taxonomy" id="412755"/>
    <lineage>
        <taxon>unclassified sequences</taxon>
        <taxon>metagenomes</taxon>
        <taxon>ecological metagenomes</taxon>
    </lineage>
</organism>